<dbReference type="Pfam" id="PF00589">
    <property type="entry name" value="Phage_integrase"/>
    <property type="match status" value="1"/>
</dbReference>
<keyword evidence="10" id="KW-1185">Reference proteome</keyword>
<evidence type="ECO:0000256" key="4">
    <source>
        <dbReference type="ARBA" id="ARBA00023172"/>
    </source>
</evidence>
<gene>
    <name evidence="9" type="ORF">NN4_35440</name>
</gene>
<evidence type="ECO:0000256" key="6">
    <source>
        <dbReference type="SAM" id="MobiDB-lite"/>
    </source>
</evidence>
<organism evidence="9 10">
    <name type="scientific">Nocardia ninae NBRC 108245</name>
    <dbReference type="NCBI Taxonomy" id="1210091"/>
    <lineage>
        <taxon>Bacteria</taxon>
        <taxon>Bacillati</taxon>
        <taxon>Actinomycetota</taxon>
        <taxon>Actinomycetes</taxon>
        <taxon>Mycobacteriales</taxon>
        <taxon>Nocardiaceae</taxon>
        <taxon>Nocardia</taxon>
    </lineage>
</organism>
<name>A0A511MED8_9NOCA</name>
<evidence type="ECO:0000256" key="5">
    <source>
        <dbReference type="PROSITE-ProRule" id="PRU01248"/>
    </source>
</evidence>
<dbReference type="Proteomes" id="UP000321424">
    <property type="component" value="Unassembled WGS sequence"/>
</dbReference>
<evidence type="ECO:0000256" key="3">
    <source>
        <dbReference type="ARBA" id="ARBA00023125"/>
    </source>
</evidence>
<accession>A0A511MED8</accession>
<dbReference type="RefSeq" id="WP_147132103.1">
    <property type="nucleotide sequence ID" value="NZ_BJXA01000021.1"/>
</dbReference>
<evidence type="ECO:0000259" key="7">
    <source>
        <dbReference type="PROSITE" id="PS51898"/>
    </source>
</evidence>
<dbReference type="InterPro" id="IPR044068">
    <property type="entry name" value="CB"/>
</dbReference>
<dbReference type="OrthoDB" id="1822491at2"/>
<dbReference type="Pfam" id="PF26003">
    <property type="entry name" value="Integrase_N_phage"/>
    <property type="match status" value="1"/>
</dbReference>
<dbReference type="GO" id="GO:0006310">
    <property type="term" value="P:DNA recombination"/>
    <property type="evidence" value="ECO:0007669"/>
    <property type="project" value="UniProtKB-KW"/>
</dbReference>
<comment type="similarity">
    <text evidence="1">Belongs to the 'phage' integrase family.</text>
</comment>
<dbReference type="InterPro" id="IPR004107">
    <property type="entry name" value="Integrase_SAM-like_N"/>
</dbReference>
<dbReference type="Gene3D" id="1.10.150.130">
    <property type="match status" value="1"/>
</dbReference>
<feature type="region of interest" description="Disordered" evidence="6">
    <location>
        <begin position="1"/>
        <end position="30"/>
    </location>
</feature>
<sequence length="379" mass="43195">MAQTKQAKRSFGAPRQLPSGRWQARYTGPDGQQYYGPRTWESKDDCMGWLSQERKLIEFDEWTPPADRLKKQQAEAAKQAEGVLTVAKYCNRWHDETVNRHKPRTRTLNKGYLKNVILPELGEIPLAELKLSRVRTWFAKLEPFPTRNANAYSLLRTIMNHAVDEELIPSNPCRIKRAGVKTRKVEPITLSPSQIRQFASLMPEQWRLLVLVAGFGGLRWGEVTALRRSDFKLSPEDCAVTVARAVSRIKKQVIIDSPKTKAALRTVSLPPELYQQIKTHIATYAASGRDGLVFPNQDGEVVHANTVRKWLKKVAATLDMPKLRFHDFRHSAATLFAQQGATLSEHMAFMGHTSVAMSQRYVHSNPQRNREMAQRMWAA</sequence>
<comment type="caution">
    <text evidence="9">The sequence shown here is derived from an EMBL/GenBank/DDBJ whole genome shotgun (WGS) entry which is preliminary data.</text>
</comment>
<evidence type="ECO:0000256" key="1">
    <source>
        <dbReference type="ARBA" id="ARBA00008857"/>
    </source>
</evidence>
<dbReference type="Gene3D" id="1.10.443.10">
    <property type="entry name" value="Intergrase catalytic core"/>
    <property type="match status" value="1"/>
</dbReference>
<dbReference type="PROSITE" id="PS51900">
    <property type="entry name" value="CB"/>
    <property type="match status" value="1"/>
</dbReference>
<evidence type="ECO:0000313" key="9">
    <source>
        <dbReference type="EMBL" id="GEM39025.1"/>
    </source>
</evidence>
<dbReference type="GO" id="GO:0003677">
    <property type="term" value="F:DNA binding"/>
    <property type="evidence" value="ECO:0007669"/>
    <property type="project" value="UniProtKB-UniRule"/>
</dbReference>
<dbReference type="CDD" id="cd01189">
    <property type="entry name" value="INT_ICEBs1_C_like"/>
    <property type="match status" value="1"/>
</dbReference>
<evidence type="ECO:0000313" key="10">
    <source>
        <dbReference type="Proteomes" id="UP000321424"/>
    </source>
</evidence>
<evidence type="ECO:0000256" key="2">
    <source>
        <dbReference type="ARBA" id="ARBA00022908"/>
    </source>
</evidence>
<dbReference type="InterPro" id="IPR010998">
    <property type="entry name" value="Integrase_recombinase_N"/>
</dbReference>
<dbReference type="Pfam" id="PF14659">
    <property type="entry name" value="Phage_int_SAM_3"/>
    <property type="match status" value="1"/>
</dbReference>
<dbReference type="SUPFAM" id="SSF56349">
    <property type="entry name" value="DNA breaking-rejoining enzymes"/>
    <property type="match status" value="1"/>
</dbReference>
<keyword evidence="4" id="KW-0233">DNA recombination</keyword>
<dbReference type="InterPro" id="IPR058717">
    <property type="entry name" value="Phage_L5_Integrase_N"/>
</dbReference>
<dbReference type="EMBL" id="BJXA01000021">
    <property type="protein sequence ID" value="GEM39025.1"/>
    <property type="molecule type" value="Genomic_DNA"/>
</dbReference>
<dbReference type="PANTHER" id="PTHR30629:SF2">
    <property type="entry name" value="PROPHAGE INTEGRASE INTS-RELATED"/>
    <property type="match status" value="1"/>
</dbReference>
<dbReference type="PROSITE" id="PS51898">
    <property type="entry name" value="TYR_RECOMBINASE"/>
    <property type="match status" value="1"/>
</dbReference>
<dbReference type="InterPro" id="IPR002104">
    <property type="entry name" value="Integrase_catalytic"/>
</dbReference>
<protein>
    <submittedName>
        <fullName evidence="9">Putative prophage phiRv2 integrase</fullName>
    </submittedName>
</protein>
<feature type="domain" description="Tyr recombinase" evidence="7">
    <location>
        <begin position="185"/>
        <end position="374"/>
    </location>
</feature>
<dbReference type="AlphaFoldDB" id="A0A511MED8"/>
<dbReference type="PANTHER" id="PTHR30629">
    <property type="entry name" value="PROPHAGE INTEGRASE"/>
    <property type="match status" value="1"/>
</dbReference>
<dbReference type="InterPro" id="IPR050808">
    <property type="entry name" value="Phage_Integrase"/>
</dbReference>
<dbReference type="GO" id="GO:0015074">
    <property type="term" value="P:DNA integration"/>
    <property type="evidence" value="ECO:0007669"/>
    <property type="project" value="UniProtKB-KW"/>
</dbReference>
<keyword evidence="2" id="KW-0229">DNA integration</keyword>
<feature type="domain" description="Core-binding (CB)" evidence="8">
    <location>
        <begin position="84"/>
        <end position="163"/>
    </location>
</feature>
<proteinExistence type="inferred from homology"/>
<dbReference type="InterPro" id="IPR011010">
    <property type="entry name" value="DNA_brk_join_enz"/>
</dbReference>
<keyword evidence="3 5" id="KW-0238">DNA-binding</keyword>
<reference evidence="9 10" key="1">
    <citation type="submission" date="2019-07" db="EMBL/GenBank/DDBJ databases">
        <title>Whole genome shotgun sequence of Nocardia ninae NBRC 108245.</title>
        <authorList>
            <person name="Hosoyama A."/>
            <person name="Uohara A."/>
            <person name="Ohji S."/>
            <person name="Ichikawa N."/>
        </authorList>
    </citation>
    <scope>NUCLEOTIDE SEQUENCE [LARGE SCALE GENOMIC DNA]</scope>
    <source>
        <strain evidence="9 10">NBRC 108245</strain>
    </source>
</reference>
<dbReference type="InterPro" id="IPR013762">
    <property type="entry name" value="Integrase-like_cat_sf"/>
</dbReference>
<evidence type="ECO:0000259" key="8">
    <source>
        <dbReference type="PROSITE" id="PS51900"/>
    </source>
</evidence>